<dbReference type="InterPro" id="IPR012337">
    <property type="entry name" value="RNaseH-like_sf"/>
</dbReference>
<proteinExistence type="inferred from homology"/>
<protein>
    <recommendedName>
        <fullName evidence="5">Putative pre-16S rRNA nuclease</fullName>
        <ecNumber evidence="5">3.1.-.-</ecNumber>
    </recommendedName>
</protein>
<dbReference type="EC" id="3.1.-.-" evidence="5"/>
<gene>
    <name evidence="7" type="primary">ruvX</name>
    <name evidence="7" type="ORF">JIN82_04335</name>
</gene>
<name>A0A8J7MBH4_9BACT</name>
<dbReference type="SUPFAM" id="SSF53098">
    <property type="entry name" value="Ribonuclease H-like"/>
    <property type="match status" value="1"/>
</dbReference>
<dbReference type="GO" id="GO:0005829">
    <property type="term" value="C:cytosol"/>
    <property type="evidence" value="ECO:0007669"/>
    <property type="project" value="TreeGrafter"/>
</dbReference>
<keyword evidence="1 5" id="KW-0963">Cytoplasm</keyword>
<dbReference type="GO" id="GO:0016788">
    <property type="term" value="F:hydrolase activity, acting on ester bonds"/>
    <property type="evidence" value="ECO:0007669"/>
    <property type="project" value="UniProtKB-UniRule"/>
</dbReference>
<dbReference type="GO" id="GO:0004518">
    <property type="term" value="F:nuclease activity"/>
    <property type="evidence" value="ECO:0007669"/>
    <property type="project" value="UniProtKB-KW"/>
</dbReference>
<evidence type="ECO:0000256" key="3">
    <source>
        <dbReference type="ARBA" id="ARBA00022722"/>
    </source>
</evidence>
<dbReference type="PANTHER" id="PTHR33317:SF4">
    <property type="entry name" value="POLYNUCLEOTIDYL TRANSFERASE, RIBONUCLEASE H-LIKE SUPERFAMILY PROTEIN"/>
    <property type="match status" value="1"/>
</dbReference>
<evidence type="ECO:0000313" key="8">
    <source>
        <dbReference type="Proteomes" id="UP000624703"/>
    </source>
</evidence>
<comment type="function">
    <text evidence="5">Could be a nuclease involved in processing of the 5'-end of pre-16S rRNA.</text>
</comment>
<comment type="subcellular location">
    <subcellularLocation>
        <location evidence="5">Cytoplasm</location>
    </subcellularLocation>
</comment>
<evidence type="ECO:0000313" key="7">
    <source>
        <dbReference type="EMBL" id="MBK1790382.1"/>
    </source>
</evidence>
<dbReference type="NCBIfam" id="TIGR00250">
    <property type="entry name" value="RNAse_H_YqgF"/>
    <property type="match status" value="1"/>
</dbReference>
<accession>A0A8J7MBH4</accession>
<dbReference type="Gene3D" id="3.30.420.140">
    <property type="entry name" value="YqgF/RNase H-like domain"/>
    <property type="match status" value="1"/>
</dbReference>
<evidence type="ECO:0000259" key="6">
    <source>
        <dbReference type="SMART" id="SM00732"/>
    </source>
</evidence>
<keyword evidence="3 5" id="KW-0540">Nuclease</keyword>
<evidence type="ECO:0000256" key="5">
    <source>
        <dbReference type="HAMAP-Rule" id="MF_00651"/>
    </source>
</evidence>
<comment type="caution">
    <text evidence="7">The sequence shown here is derived from an EMBL/GenBank/DDBJ whole genome shotgun (WGS) entry which is preliminary data.</text>
</comment>
<comment type="similarity">
    <text evidence="5">Belongs to the YqgF HJR family.</text>
</comment>
<keyword evidence="4 5" id="KW-0378">Hydrolase</keyword>
<dbReference type="EMBL" id="JAENIM010000021">
    <property type="protein sequence ID" value="MBK1790382.1"/>
    <property type="molecule type" value="Genomic_DNA"/>
</dbReference>
<dbReference type="InterPro" id="IPR005227">
    <property type="entry name" value="YqgF"/>
</dbReference>
<organism evidence="7 8">
    <name type="scientific">Persicirhabdus sediminis</name>
    <dbReference type="NCBI Taxonomy" id="454144"/>
    <lineage>
        <taxon>Bacteria</taxon>
        <taxon>Pseudomonadati</taxon>
        <taxon>Verrucomicrobiota</taxon>
        <taxon>Verrucomicrobiia</taxon>
        <taxon>Verrucomicrobiales</taxon>
        <taxon>Verrucomicrobiaceae</taxon>
        <taxon>Persicirhabdus</taxon>
    </lineage>
</organism>
<dbReference type="HAMAP" id="MF_00651">
    <property type="entry name" value="Nuclease_YqgF"/>
    <property type="match status" value="1"/>
</dbReference>
<dbReference type="PANTHER" id="PTHR33317">
    <property type="entry name" value="POLYNUCLEOTIDYL TRANSFERASE, RIBONUCLEASE H-LIKE SUPERFAMILY PROTEIN"/>
    <property type="match status" value="1"/>
</dbReference>
<dbReference type="Pfam" id="PF03652">
    <property type="entry name" value="RuvX"/>
    <property type="match status" value="1"/>
</dbReference>
<dbReference type="Proteomes" id="UP000624703">
    <property type="component" value="Unassembled WGS sequence"/>
</dbReference>
<reference evidence="7" key="1">
    <citation type="submission" date="2021-01" db="EMBL/GenBank/DDBJ databases">
        <title>Modified the classification status of verrucomicrobia.</title>
        <authorList>
            <person name="Feng X."/>
        </authorList>
    </citation>
    <scope>NUCLEOTIDE SEQUENCE</scope>
    <source>
        <strain evidence="7">_KCTC 22039</strain>
    </source>
</reference>
<keyword evidence="8" id="KW-1185">Reference proteome</keyword>
<dbReference type="CDD" id="cd16964">
    <property type="entry name" value="YqgF"/>
    <property type="match status" value="1"/>
</dbReference>
<dbReference type="GO" id="GO:0000967">
    <property type="term" value="P:rRNA 5'-end processing"/>
    <property type="evidence" value="ECO:0007669"/>
    <property type="project" value="UniProtKB-UniRule"/>
</dbReference>
<evidence type="ECO:0000256" key="1">
    <source>
        <dbReference type="ARBA" id="ARBA00022490"/>
    </source>
</evidence>
<dbReference type="InterPro" id="IPR006641">
    <property type="entry name" value="YqgF/RNaseH-like_dom"/>
</dbReference>
<dbReference type="AlphaFoldDB" id="A0A8J7MBH4"/>
<evidence type="ECO:0000256" key="2">
    <source>
        <dbReference type="ARBA" id="ARBA00022517"/>
    </source>
</evidence>
<dbReference type="InterPro" id="IPR037027">
    <property type="entry name" value="YqgF/RNaseH-like_dom_sf"/>
</dbReference>
<feature type="domain" description="YqgF/RNase H-like" evidence="6">
    <location>
        <begin position="5"/>
        <end position="105"/>
    </location>
</feature>
<keyword evidence="2 5" id="KW-0690">Ribosome biogenesis</keyword>
<sequence>MTMLHPVLCIDYGSARIGLAITDPVGIMAHPLETIHCKDVNPLLRIAELIEQRQVKQLVVGLPYHLDGREGDAAEKVYGFVKRLQEHIPQLPIHYCDERLSTVAAANKLRQAGKKAKSHKNIIDQAAAVEILNDWLTSQDTSYELPPEGF</sequence>
<evidence type="ECO:0000256" key="4">
    <source>
        <dbReference type="ARBA" id="ARBA00022801"/>
    </source>
</evidence>
<dbReference type="SMART" id="SM00732">
    <property type="entry name" value="YqgFc"/>
    <property type="match status" value="1"/>
</dbReference>